<organism evidence="3 4">
    <name type="scientific">Nitratireductor indicus C115</name>
    <dbReference type="NCBI Taxonomy" id="1231190"/>
    <lineage>
        <taxon>Bacteria</taxon>
        <taxon>Pseudomonadati</taxon>
        <taxon>Pseudomonadota</taxon>
        <taxon>Alphaproteobacteria</taxon>
        <taxon>Hyphomicrobiales</taxon>
        <taxon>Phyllobacteriaceae</taxon>
        <taxon>Nitratireductor</taxon>
    </lineage>
</organism>
<evidence type="ECO:0000313" key="3">
    <source>
        <dbReference type="EMBL" id="EKF43505.1"/>
    </source>
</evidence>
<dbReference type="eggNOG" id="COG4961">
    <property type="taxonomic scope" value="Bacteria"/>
</dbReference>
<evidence type="ECO:0000259" key="2">
    <source>
        <dbReference type="PROSITE" id="PS50234"/>
    </source>
</evidence>
<comment type="caution">
    <text evidence="3">The sequence shown here is derived from an EMBL/GenBank/DDBJ whole genome shotgun (WGS) entry which is preliminary data.</text>
</comment>
<keyword evidence="1" id="KW-1133">Transmembrane helix</keyword>
<reference evidence="3 4" key="1">
    <citation type="journal article" date="2012" name="J. Bacteriol.">
        <title>Genome Sequence of Nitratireductor indicus Type Strain C115.</title>
        <authorList>
            <person name="Lai Q."/>
            <person name="Li G."/>
            <person name="Yu Z."/>
            <person name="Shao Z."/>
        </authorList>
    </citation>
    <scope>NUCLEOTIDE SEQUENCE [LARGE SCALE GENOMIC DNA]</scope>
    <source>
        <strain evidence="3 4">C115</strain>
    </source>
</reference>
<feature type="transmembrane region" description="Helical" evidence="1">
    <location>
        <begin position="31"/>
        <end position="50"/>
    </location>
</feature>
<dbReference type="Gene3D" id="3.40.50.410">
    <property type="entry name" value="von Willebrand factor, type A domain"/>
    <property type="match status" value="2"/>
</dbReference>
<protein>
    <recommendedName>
        <fullName evidence="2">VWFA domain-containing protein</fullName>
    </recommendedName>
</protein>
<sequence>MPGKVKARFNGYVPARQGLLRSFVEDRAGNFAILAAICSIPLVGAAALGVDYANTSRVRTQLQNALDTAVLAVAQKGVKISDDEANLIARRFMSGNLDPQYVNLKMVRKDTSVTLEAGVDVGLYFGGILGKKSVPVFASSTADLAMVSYEIALVLDTTGSMAGGKLQSMKEAVIGLIEDISSQVTDTEKLKFSLVPFATFVNVGPQYGPEFDKHGRVKKGTGAEWLDLEGSSEIPQLELKSGVSRFEVFHNLGQEWAGCVETRMPSKKGDHDTDDTPVLKSDKASYFVPAFAIDEPNERGYSNDYINSSVNPLDKSLTGELRKLLKYGVGDLLGSLLSPPGGVNIEGGRGPNRGCNMQPITSLTNDYGLLKSKVSALEASGNTNIMEGVSWGMRVLSPQEPFAGGAERPGLEKVMIVLTDGSNVFGTTRTALGSSYSSFGYLVDGRLDGLTAASSSKMTEKMNEKTLAACSNAKKKHDISIYTIRLEERDTNTGSMLAQCASDSTQYFDAPSRNQLKDVFKAIGEKIVKLRLSS</sequence>
<evidence type="ECO:0000256" key="1">
    <source>
        <dbReference type="SAM" id="Phobius"/>
    </source>
</evidence>
<dbReference type="PROSITE" id="PS50234">
    <property type="entry name" value="VWFA"/>
    <property type="match status" value="1"/>
</dbReference>
<name>K2NVY7_9HYPH</name>
<dbReference type="RefSeq" id="WP_009449699.1">
    <property type="nucleotide sequence ID" value="NZ_AMSI01000003.1"/>
</dbReference>
<dbReference type="EMBL" id="AMSI01000003">
    <property type="protein sequence ID" value="EKF43505.1"/>
    <property type="molecule type" value="Genomic_DNA"/>
</dbReference>
<keyword evidence="1" id="KW-0812">Transmembrane</keyword>
<dbReference type="PATRIC" id="fig|1231190.3.peg.1202"/>
<dbReference type="SUPFAM" id="SSF53300">
    <property type="entry name" value="vWA-like"/>
    <property type="match status" value="1"/>
</dbReference>
<accession>K2NVY7</accession>
<dbReference type="InterPro" id="IPR002035">
    <property type="entry name" value="VWF_A"/>
</dbReference>
<dbReference type="InterPro" id="IPR028087">
    <property type="entry name" value="Tad_N"/>
</dbReference>
<feature type="domain" description="VWFA" evidence="2">
    <location>
        <begin position="150"/>
        <end position="199"/>
    </location>
</feature>
<dbReference type="Proteomes" id="UP000007374">
    <property type="component" value="Unassembled WGS sequence"/>
</dbReference>
<dbReference type="AlphaFoldDB" id="K2NVY7"/>
<dbReference type="InterPro" id="IPR036465">
    <property type="entry name" value="vWFA_dom_sf"/>
</dbReference>
<gene>
    <name evidence="3" type="ORF">NA8A_05718</name>
</gene>
<dbReference type="Pfam" id="PF13400">
    <property type="entry name" value="Tad"/>
    <property type="match status" value="1"/>
</dbReference>
<dbReference type="CDD" id="cd00198">
    <property type="entry name" value="vWFA"/>
    <property type="match status" value="1"/>
</dbReference>
<proteinExistence type="predicted"/>
<dbReference type="STRING" id="721133.SAMN05216176_101160"/>
<keyword evidence="4" id="KW-1185">Reference proteome</keyword>
<evidence type="ECO:0000313" key="4">
    <source>
        <dbReference type="Proteomes" id="UP000007374"/>
    </source>
</evidence>
<keyword evidence="1" id="KW-0472">Membrane</keyword>